<feature type="region of interest" description="Disordered" evidence="6">
    <location>
        <begin position="153"/>
        <end position="230"/>
    </location>
</feature>
<feature type="compositionally biased region" description="Basic residues" evidence="6">
    <location>
        <begin position="209"/>
        <end position="227"/>
    </location>
</feature>
<dbReference type="eggNOG" id="KOG2475">
    <property type="taxonomic scope" value="Eukaryota"/>
</dbReference>
<evidence type="ECO:0000256" key="6">
    <source>
        <dbReference type="SAM" id="MobiDB-lite"/>
    </source>
</evidence>
<keyword evidence="3" id="KW-0235">DNA replication</keyword>
<dbReference type="RefSeq" id="XP_004037180.1">
    <property type="nucleotide sequence ID" value="XM_004037132.1"/>
</dbReference>
<evidence type="ECO:0000256" key="4">
    <source>
        <dbReference type="ARBA" id="ARBA00023242"/>
    </source>
</evidence>
<evidence type="ECO:0008006" key="9">
    <source>
        <dbReference type="Google" id="ProtNLM"/>
    </source>
</evidence>
<evidence type="ECO:0000256" key="3">
    <source>
        <dbReference type="ARBA" id="ARBA00022705"/>
    </source>
</evidence>
<dbReference type="InterPro" id="IPR003874">
    <property type="entry name" value="CDC45"/>
</dbReference>
<keyword evidence="5" id="KW-0131">Cell cycle</keyword>
<evidence type="ECO:0000313" key="7">
    <source>
        <dbReference type="EMBL" id="EGR33194.1"/>
    </source>
</evidence>
<dbReference type="GO" id="GO:0031261">
    <property type="term" value="C:DNA replication preinitiation complex"/>
    <property type="evidence" value="ECO:0007669"/>
    <property type="project" value="TreeGrafter"/>
</dbReference>
<evidence type="ECO:0000313" key="8">
    <source>
        <dbReference type="Proteomes" id="UP000008983"/>
    </source>
</evidence>
<comment type="subcellular location">
    <subcellularLocation>
        <location evidence="1">Nucleus</location>
    </subcellularLocation>
</comment>
<keyword evidence="8" id="KW-1185">Reference proteome</keyword>
<dbReference type="PANTHER" id="PTHR10507">
    <property type="entry name" value="CDC45-RELATED PROTEIN"/>
    <property type="match status" value="1"/>
</dbReference>
<protein>
    <recommendedName>
        <fullName evidence="9">Cell division control protein 45</fullName>
    </recommendedName>
</protein>
<dbReference type="GeneID" id="14909376"/>
<dbReference type="OrthoDB" id="10258882at2759"/>
<dbReference type="GO" id="GO:0003697">
    <property type="term" value="F:single-stranded DNA binding"/>
    <property type="evidence" value="ECO:0007669"/>
    <property type="project" value="TreeGrafter"/>
</dbReference>
<comment type="similarity">
    <text evidence="2">Belongs to the CDC45 family.</text>
</comment>
<gene>
    <name evidence="7" type="ORF">IMG5_206854</name>
</gene>
<dbReference type="Proteomes" id="UP000008983">
    <property type="component" value="Unassembled WGS sequence"/>
</dbReference>
<dbReference type="GO" id="GO:0000727">
    <property type="term" value="P:double-strand break repair via break-induced replication"/>
    <property type="evidence" value="ECO:0007669"/>
    <property type="project" value="TreeGrafter"/>
</dbReference>
<evidence type="ECO:0000256" key="1">
    <source>
        <dbReference type="ARBA" id="ARBA00004123"/>
    </source>
</evidence>
<reference evidence="7 8" key="1">
    <citation type="submission" date="2011-07" db="EMBL/GenBank/DDBJ databases">
        <authorList>
            <person name="Coyne R."/>
            <person name="Brami D."/>
            <person name="Johnson J."/>
            <person name="Hostetler J."/>
            <person name="Hannick L."/>
            <person name="Clark T."/>
            <person name="Cassidy-Hanley D."/>
            <person name="Inman J."/>
        </authorList>
    </citation>
    <scope>NUCLEOTIDE SEQUENCE [LARGE SCALE GENOMIC DNA]</scope>
    <source>
        <strain evidence="7 8">G5</strain>
    </source>
</reference>
<dbReference type="GO" id="GO:0003688">
    <property type="term" value="F:DNA replication origin binding"/>
    <property type="evidence" value="ECO:0007669"/>
    <property type="project" value="TreeGrafter"/>
</dbReference>
<accession>G0QNK5</accession>
<keyword evidence="4" id="KW-0539">Nucleus</keyword>
<evidence type="ECO:0000256" key="2">
    <source>
        <dbReference type="ARBA" id="ARBA00010727"/>
    </source>
</evidence>
<proteinExistence type="inferred from homology"/>
<dbReference type="STRING" id="857967.G0QNK5"/>
<evidence type="ECO:0000256" key="5">
    <source>
        <dbReference type="ARBA" id="ARBA00023306"/>
    </source>
</evidence>
<name>G0QNK5_ICHMU</name>
<dbReference type="EMBL" id="GL983500">
    <property type="protein sequence ID" value="EGR33194.1"/>
    <property type="molecule type" value="Genomic_DNA"/>
</dbReference>
<dbReference type="AlphaFoldDB" id="G0QNK5"/>
<dbReference type="GO" id="GO:0006270">
    <property type="term" value="P:DNA replication initiation"/>
    <property type="evidence" value="ECO:0007669"/>
    <property type="project" value="InterPro"/>
</dbReference>
<dbReference type="Pfam" id="PF02724">
    <property type="entry name" value="CDC45"/>
    <property type="match status" value="1"/>
</dbReference>
<sequence length="624" mass="73603">MLIDQIQITYCYEKIQKSAINGQVTVAIFVSFDVDSLGALRILTGLLKQDLITYKIYPVSGYSQLQSSLEECQQNINIQSLLFLNCGGLMDLTENDFVKNKTNIKAYVFDNHRPIHHHNLIDKSNIIVIEDGTQNQENCPKNKNDKEILENSYDQQNNSQYDSEDSQIEESQEEIEVEDDEEIEEEDEDEEEDQEYDDDDEEEEENKDIRKKKRKNKLKYKNKSQKKLKLDQQRKMENYYEGFFYGKSTSMLMYSMSQQLNKENNEFLWCAILGATDMLIHNKITQEQYDDMCQFLMIEIEKVNILNTDQKDIKQIGFIEPSNEYRFICLRSWNLYQSMYYSSYFASKLGIWTENGERNLKKFIAMLGIPLEEANQQFKFMQTQYKEKLKENIHKEANKFKLYNVLFSSFVRQIDEKTQISAIDYVYSLTAILECPKQVLLQIFEEKQQLQNETLVGRISNFWWAYEALQTGCCKMIMKGIEQAILFQKALVNEAKFTIERDLITSCSDFRFVKLNNDTNTQNVYFQHPYSLQKLAVFLMDIYKEKVKKIKPIVLCMKNTQNNTFTIVGVIGSYLQQKNTFAFKFQKAASELKLEFNQDDFESSIIEIKQDDFEAFLDEITYQQ</sequence>
<feature type="compositionally biased region" description="Acidic residues" evidence="6">
    <location>
        <begin position="162"/>
        <end position="206"/>
    </location>
</feature>
<dbReference type="InParanoid" id="G0QNK5"/>
<dbReference type="GO" id="GO:0003682">
    <property type="term" value="F:chromatin binding"/>
    <property type="evidence" value="ECO:0007669"/>
    <property type="project" value="TreeGrafter"/>
</dbReference>
<organism evidence="7 8">
    <name type="scientific">Ichthyophthirius multifiliis</name>
    <name type="common">White spot disease agent</name>
    <name type="synonym">Ich</name>
    <dbReference type="NCBI Taxonomy" id="5932"/>
    <lineage>
        <taxon>Eukaryota</taxon>
        <taxon>Sar</taxon>
        <taxon>Alveolata</taxon>
        <taxon>Ciliophora</taxon>
        <taxon>Intramacronucleata</taxon>
        <taxon>Oligohymenophorea</taxon>
        <taxon>Hymenostomatida</taxon>
        <taxon>Ophryoglenina</taxon>
        <taxon>Ichthyophthirius</taxon>
    </lineage>
</organism>
<dbReference type="OMA" id="EDCFMEA"/>
<dbReference type="GO" id="GO:1902977">
    <property type="term" value="P:mitotic DNA replication preinitiation complex assembly"/>
    <property type="evidence" value="ECO:0007669"/>
    <property type="project" value="TreeGrafter"/>
</dbReference>
<dbReference type="PANTHER" id="PTHR10507:SF0">
    <property type="entry name" value="CELL DIVISION CONTROL PROTEIN 45 HOMOLOG"/>
    <property type="match status" value="1"/>
</dbReference>